<feature type="transmembrane region" description="Helical" evidence="1">
    <location>
        <begin position="46"/>
        <end position="68"/>
    </location>
</feature>
<gene>
    <name evidence="2" type="ORF">PENTCL1PPCAC_4914</name>
    <name evidence="3" type="ORF">PENTCL1PPCAC_4915</name>
</gene>
<dbReference type="InterPro" id="IPR019428">
    <property type="entry name" value="7TM_GPCR_serpentine_rcpt_Str"/>
</dbReference>
<evidence type="ECO:0000256" key="1">
    <source>
        <dbReference type="SAM" id="Phobius"/>
    </source>
</evidence>
<dbReference type="AlphaFoldDB" id="A0AAV5SN28"/>
<keyword evidence="1" id="KW-0472">Membrane</keyword>
<organism evidence="2 4">
    <name type="scientific">Pristionchus entomophagus</name>
    <dbReference type="NCBI Taxonomy" id="358040"/>
    <lineage>
        <taxon>Eukaryota</taxon>
        <taxon>Metazoa</taxon>
        <taxon>Ecdysozoa</taxon>
        <taxon>Nematoda</taxon>
        <taxon>Chromadorea</taxon>
        <taxon>Rhabditida</taxon>
        <taxon>Rhabditina</taxon>
        <taxon>Diplogasteromorpha</taxon>
        <taxon>Diplogasteroidea</taxon>
        <taxon>Neodiplogasteridae</taxon>
        <taxon>Pristionchus</taxon>
    </lineage>
</organism>
<reference evidence="2" key="1">
    <citation type="submission" date="2023-10" db="EMBL/GenBank/DDBJ databases">
        <title>Genome assembly of Pristionchus species.</title>
        <authorList>
            <person name="Yoshida K."/>
            <person name="Sommer R.J."/>
        </authorList>
    </citation>
    <scope>NUCLEOTIDE SEQUENCE</scope>
    <source>
        <strain evidence="2">RS0144</strain>
    </source>
</reference>
<proteinExistence type="predicted"/>
<evidence type="ECO:0000313" key="4">
    <source>
        <dbReference type="Proteomes" id="UP001432027"/>
    </source>
</evidence>
<dbReference type="EMBL" id="BTSX01000002">
    <property type="protein sequence ID" value="GMS82740.1"/>
    <property type="molecule type" value="Genomic_DNA"/>
</dbReference>
<evidence type="ECO:0000313" key="2">
    <source>
        <dbReference type="EMBL" id="GMS82739.1"/>
    </source>
</evidence>
<feature type="non-terminal residue" evidence="2">
    <location>
        <position position="1"/>
    </location>
</feature>
<feature type="transmembrane region" description="Helical" evidence="1">
    <location>
        <begin position="7"/>
        <end position="34"/>
    </location>
</feature>
<dbReference type="PANTHER" id="PTHR22943">
    <property type="entry name" value="7-TRANSMEMBRANE DOMAIN RECEPTOR C.ELEGANS"/>
    <property type="match status" value="1"/>
</dbReference>
<protein>
    <recommendedName>
        <fullName evidence="5">G protein-coupled receptor</fullName>
    </recommendedName>
</protein>
<feature type="transmembrane region" description="Helical" evidence="1">
    <location>
        <begin position="123"/>
        <end position="141"/>
    </location>
</feature>
<dbReference type="Pfam" id="PF10326">
    <property type="entry name" value="7TM_GPCR_Str"/>
    <property type="match status" value="2"/>
</dbReference>
<dbReference type="Proteomes" id="UP001432027">
    <property type="component" value="Unassembled WGS sequence"/>
</dbReference>
<dbReference type="PANTHER" id="PTHR22943:SF248">
    <property type="entry name" value="SEVEN TM RECEPTOR"/>
    <property type="match status" value="1"/>
</dbReference>
<evidence type="ECO:0000313" key="3">
    <source>
        <dbReference type="EMBL" id="GMS82740.1"/>
    </source>
</evidence>
<keyword evidence="4" id="KW-1185">Reference proteome</keyword>
<sequence length="212" mass="24009">LLILLMNVLILITDIFGGISLFFNLLLLLLIFYHLPSHLGSFGINYYGMTIVDVLFALAQLIAAPCFFSDGEAYLIFSSRHWGAVPIIFFLLMHNTSFISISFNFVCRYVIVCKLEMNFESDFVLGNAIEILCGIGMFSYIRGHSSSRKLRSINYRLLIILTTQATMSAVFVYTPGLITALFTIAHIDVSFLSQVFRNSFHSINRHPSNQRI</sequence>
<accession>A0AAV5SN28</accession>
<comment type="caution">
    <text evidence="2">The sequence shown here is derived from an EMBL/GenBank/DDBJ whole genome shotgun (WGS) entry which is preliminary data.</text>
</comment>
<feature type="transmembrane region" description="Helical" evidence="1">
    <location>
        <begin position="88"/>
        <end position="111"/>
    </location>
</feature>
<keyword evidence="1" id="KW-1133">Transmembrane helix</keyword>
<name>A0AAV5SN28_9BILA</name>
<keyword evidence="1" id="KW-0812">Transmembrane</keyword>
<evidence type="ECO:0008006" key="5">
    <source>
        <dbReference type="Google" id="ProtNLM"/>
    </source>
</evidence>
<dbReference type="EMBL" id="BTSX01000002">
    <property type="protein sequence ID" value="GMS82739.1"/>
    <property type="molecule type" value="Genomic_DNA"/>
</dbReference>